<dbReference type="Pfam" id="PF03167">
    <property type="entry name" value="UDG"/>
    <property type="match status" value="1"/>
</dbReference>
<keyword evidence="6" id="KW-0479">Metal-binding</keyword>
<evidence type="ECO:0000313" key="13">
    <source>
        <dbReference type="EMBL" id="RLC37654.1"/>
    </source>
</evidence>
<dbReference type="EMBL" id="QMNG01000002">
    <property type="protein sequence ID" value="RLC37654.1"/>
    <property type="molecule type" value="Genomic_DNA"/>
</dbReference>
<protein>
    <recommendedName>
        <fullName evidence="4">Type-4 uracil-DNA glycosylase</fullName>
        <ecNumber evidence="3">3.2.2.27</ecNumber>
    </recommendedName>
</protein>
<evidence type="ECO:0000256" key="7">
    <source>
        <dbReference type="ARBA" id="ARBA00022763"/>
    </source>
</evidence>
<dbReference type="PANTHER" id="PTHR33693:SF1">
    <property type="entry name" value="TYPE-4 URACIL-DNA GLYCOSYLASE"/>
    <property type="match status" value="1"/>
</dbReference>
<keyword evidence="10" id="KW-0411">Iron-sulfur</keyword>
<proteinExistence type="inferred from homology"/>
<keyword evidence="7" id="KW-0227">DNA damage</keyword>
<keyword evidence="9" id="KW-0408">Iron</keyword>
<dbReference type="NCBIfam" id="TIGR00758">
    <property type="entry name" value="UDG_fam4"/>
    <property type="match status" value="1"/>
</dbReference>
<keyword evidence="5" id="KW-0004">4Fe-4S</keyword>
<dbReference type="SMART" id="SM00986">
    <property type="entry name" value="UDG"/>
    <property type="match status" value="1"/>
</dbReference>
<dbReference type="InterPro" id="IPR051536">
    <property type="entry name" value="UDG_Type-4/5"/>
</dbReference>
<gene>
    <name evidence="13" type="ORF">DRH29_00980</name>
</gene>
<evidence type="ECO:0000313" key="14">
    <source>
        <dbReference type="Proteomes" id="UP000281261"/>
    </source>
</evidence>
<organism evidence="13 14">
    <name type="scientific">candidate division Kazan bacterium</name>
    <dbReference type="NCBI Taxonomy" id="2202143"/>
    <lineage>
        <taxon>Bacteria</taxon>
        <taxon>Bacteria division Kazan-3B-28</taxon>
    </lineage>
</organism>
<evidence type="ECO:0000256" key="4">
    <source>
        <dbReference type="ARBA" id="ARBA00019403"/>
    </source>
</evidence>
<dbReference type="SUPFAM" id="SSF52141">
    <property type="entry name" value="Uracil-DNA glycosylase-like"/>
    <property type="match status" value="1"/>
</dbReference>
<evidence type="ECO:0000256" key="2">
    <source>
        <dbReference type="ARBA" id="ARBA00006521"/>
    </source>
</evidence>
<dbReference type="GO" id="GO:0046872">
    <property type="term" value="F:metal ion binding"/>
    <property type="evidence" value="ECO:0007669"/>
    <property type="project" value="UniProtKB-KW"/>
</dbReference>
<dbReference type="InterPro" id="IPR005273">
    <property type="entry name" value="Ura-DNA_glyco_family4"/>
</dbReference>
<dbReference type="Proteomes" id="UP000281261">
    <property type="component" value="Unassembled WGS sequence"/>
</dbReference>
<comment type="catalytic activity">
    <reaction evidence="1">
        <text>Hydrolyzes single-stranded DNA or mismatched double-stranded DNA and polynucleotides, releasing free uracil.</text>
        <dbReference type="EC" id="3.2.2.27"/>
    </reaction>
</comment>
<dbReference type="EC" id="3.2.2.27" evidence="3"/>
<dbReference type="AlphaFoldDB" id="A0A420ZDG3"/>
<dbReference type="SMART" id="SM00987">
    <property type="entry name" value="UreE_C"/>
    <property type="match status" value="1"/>
</dbReference>
<accession>A0A420ZDG3</accession>
<evidence type="ECO:0000256" key="3">
    <source>
        <dbReference type="ARBA" id="ARBA00012030"/>
    </source>
</evidence>
<name>A0A420ZDG3_UNCK3</name>
<dbReference type="GO" id="GO:0006281">
    <property type="term" value="P:DNA repair"/>
    <property type="evidence" value="ECO:0007669"/>
    <property type="project" value="UniProtKB-KW"/>
</dbReference>
<comment type="similarity">
    <text evidence="2">Belongs to the uracil-DNA glycosylase (UDG) superfamily. Type 4 (UDGa) family.</text>
</comment>
<comment type="caution">
    <text evidence="13">The sequence shown here is derived from an EMBL/GenBank/DDBJ whole genome shotgun (WGS) entry which is preliminary data.</text>
</comment>
<evidence type="ECO:0000256" key="5">
    <source>
        <dbReference type="ARBA" id="ARBA00022485"/>
    </source>
</evidence>
<keyword evidence="8" id="KW-0378">Hydrolase</keyword>
<dbReference type="CDD" id="cd10030">
    <property type="entry name" value="UDG-F4_TTUDGA_SPO1dp_like"/>
    <property type="match status" value="1"/>
</dbReference>
<dbReference type="GO" id="GO:0004844">
    <property type="term" value="F:uracil DNA N-glycosylase activity"/>
    <property type="evidence" value="ECO:0007669"/>
    <property type="project" value="UniProtKB-EC"/>
</dbReference>
<evidence type="ECO:0000256" key="10">
    <source>
        <dbReference type="ARBA" id="ARBA00023014"/>
    </source>
</evidence>
<dbReference type="InterPro" id="IPR036895">
    <property type="entry name" value="Uracil-DNA_glycosylase-like_sf"/>
</dbReference>
<evidence type="ECO:0000256" key="1">
    <source>
        <dbReference type="ARBA" id="ARBA00001400"/>
    </source>
</evidence>
<evidence type="ECO:0000256" key="9">
    <source>
        <dbReference type="ARBA" id="ARBA00023004"/>
    </source>
</evidence>
<evidence type="ECO:0000256" key="8">
    <source>
        <dbReference type="ARBA" id="ARBA00022801"/>
    </source>
</evidence>
<dbReference type="GO" id="GO:0051539">
    <property type="term" value="F:4 iron, 4 sulfur cluster binding"/>
    <property type="evidence" value="ECO:0007669"/>
    <property type="project" value="UniProtKB-KW"/>
</dbReference>
<sequence length="202" mass="22848">MDRQAEFEKLVQDIKEHTCSLRAGCIQAVPGDGNINSPVMFIGEGPGRVEDEQGKPFVGPAGKLWEEAIGNLGWKREDVYITNVIKCRPPNNRDPLASEVEEHKPFLERELEIIKPKLIVLLGRHAMQWFLPGEKISAIRGTAKRRGGRIYFVVYHPAAALYDPKLKSVLMADFKKIPILLKKIDKLPPIEETKKEIQAILF</sequence>
<dbReference type="Gene3D" id="3.40.470.10">
    <property type="entry name" value="Uracil-DNA glycosylase-like domain"/>
    <property type="match status" value="1"/>
</dbReference>
<dbReference type="InterPro" id="IPR005122">
    <property type="entry name" value="Uracil-DNA_glycosylase-like"/>
</dbReference>
<evidence type="ECO:0000256" key="6">
    <source>
        <dbReference type="ARBA" id="ARBA00022723"/>
    </source>
</evidence>
<dbReference type="PANTHER" id="PTHR33693">
    <property type="entry name" value="TYPE-5 URACIL-DNA GLYCOSYLASE"/>
    <property type="match status" value="1"/>
</dbReference>
<evidence type="ECO:0000259" key="12">
    <source>
        <dbReference type="SMART" id="SM00986"/>
    </source>
</evidence>
<keyword evidence="11" id="KW-0234">DNA repair</keyword>
<feature type="domain" description="Uracil-DNA glycosylase-like" evidence="12">
    <location>
        <begin position="30"/>
        <end position="175"/>
    </location>
</feature>
<evidence type="ECO:0000256" key="11">
    <source>
        <dbReference type="ARBA" id="ARBA00023204"/>
    </source>
</evidence>
<reference evidence="13 14" key="1">
    <citation type="submission" date="2018-06" db="EMBL/GenBank/DDBJ databases">
        <title>Extensive metabolic versatility and redundancy in microbially diverse, dynamic hydrothermal sediments.</title>
        <authorList>
            <person name="Dombrowski N."/>
            <person name="Teske A."/>
            <person name="Baker B.J."/>
        </authorList>
    </citation>
    <scope>NUCLEOTIDE SEQUENCE [LARGE SCALE GENOMIC DNA]</scope>
    <source>
        <strain evidence="13">B79_G16</strain>
    </source>
</reference>